<evidence type="ECO:0000313" key="1">
    <source>
        <dbReference type="EMBL" id="NYH13547.1"/>
    </source>
</evidence>
<accession>A0A7Y9W428</accession>
<comment type="caution">
    <text evidence="1">The sequence shown here is derived from an EMBL/GenBank/DDBJ whole genome shotgun (WGS) entry which is preliminary data.</text>
</comment>
<sequence>MKTPHEWMIEVEAHCKASAPARGHCFAVTGRVRFDCVCECGAEVVAWFINNAPATREQVGRAIVHGRANPCTPFKHKR</sequence>
<dbReference type="Proteomes" id="UP000572540">
    <property type="component" value="Unassembled WGS sequence"/>
</dbReference>
<organism evidence="1 2">
    <name type="scientific">Paraburkholderia bryophila</name>
    <dbReference type="NCBI Taxonomy" id="420952"/>
    <lineage>
        <taxon>Bacteria</taxon>
        <taxon>Pseudomonadati</taxon>
        <taxon>Pseudomonadota</taxon>
        <taxon>Betaproteobacteria</taxon>
        <taxon>Burkholderiales</taxon>
        <taxon>Burkholderiaceae</taxon>
        <taxon>Paraburkholderia</taxon>
    </lineage>
</organism>
<dbReference type="EMBL" id="JACCAU010000001">
    <property type="protein sequence ID" value="NYH13547.1"/>
    <property type="molecule type" value="Genomic_DNA"/>
</dbReference>
<evidence type="ECO:0000313" key="2">
    <source>
        <dbReference type="Proteomes" id="UP000572540"/>
    </source>
</evidence>
<dbReference type="AlphaFoldDB" id="A0A7Y9W428"/>
<protein>
    <submittedName>
        <fullName evidence="1">Uncharacterized protein</fullName>
    </submittedName>
</protein>
<name>A0A7Y9W428_9BURK</name>
<proteinExistence type="predicted"/>
<reference evidence="1 2" key="1">
    <citation type="submission" date="2020-07" db="EMBL/GenBank/DDBJ databases">
        <title>Exploring microbial biodiversity for novel pathways involved in the catabolism of aromatic compounds derived from lignin.</title>
        <authorList>
            <person name="Elkins J."/>
        </authorList>
    </citation>
    <scope>NUCLEOTIDE SEQUENCE [LARGE SCALE GENOMIC DNA]</scope>
    <source>
        <strain evidence="1 2">H2C3B</strain>
    </source>
</reference>
<gene>
    <name evidence="1" type="ORF">GGD41_000775</name>
</gene>